<dbReference type="Pfam" id="PF01590">
    <property type="entry name" value="GAF"/>
    <property type="match status" value="1"/>
</dbReference>
<dbReference type="InterPro" id="IPR003594">
    <property type="entry name" value="HATPase_dom"/>
</dbReference>
<dbReference type="Gene3D" id="1.10.287.130">
    <property type="match status" value="1"/>
</dbReference>
<gene>
    <name evidence="11" type="ORF">HRH59_01315</name>
</gene>
<reference evidence="11 12" key="1">
    <citation type="submission" date="2020-06" db="EMBL/GenBank/DDBJ databases">
        <title>Rheinheimera sp. nov., a marine bacterium isolated from coastal.</title>
        <authorList>
            <person name="Yu Q."/>
            <person name="Qi Y."/>
            <person name="Pu J."/>
        </authorList>
    </citation>
    <scope>NUCLEOTIDE SEQUENCE [LARGE SCALE GENOMIC DNA]</scope>
    <source>
        <strain evidence="11 12">YQF-2</strain>
    </source>
</reference>
<evidence type="ECO:0000259" key="9">
    <source>
        <dbReference type="PROSITE" id="PS50112"/>
    </source>
</evidence>
<dbReference type="InterPro" id="IPR005467">
    <property type="entry name" value="His_kinase_dom"/>
</dbReference>
<protein>
    <recommendedName>
        <fullName evidence="2">histidine kinase</fullName>
        <ecNumber evidence="2">2.7.13.3</ecNumber>
    </recommendedName>
</protein>
<evidence type="ECO:0000256" key="1">
    <source>
        <dbReference type="ARBA" id="ARBA00000085"/>
    </source>
</evidence>
<dbReference type="SMART" id="SM00388">
    <property type="entry name" value="HisKA"/>
    <property type="match status" value="1"/>
</dbReference>
<proteinExistence type="predicted"/>
<evidence type="ECO:0000313" key="12">
    <source>
        <dbReference type="Proteomes" id="UP000523161"/>
    </source>
</evidence>
<dbReference type="NCBIfam" id="TIGR00229">
    <property type="entry name" value="sensory_box"/>
    <property type="match status" value="1"/>
</dbReference>
<feature type="domain" description="PAS" evidence="9">
    <location>
        <begin position="177"/>
        <end position="252"/>
    </location>
</feature>
<name>A0A7Y5AMP8_9GAMM</name>
<dbReference type="InterPro" id="IPR004358">
    <property type="entry name" value="Sig_transdc_His_kin-like_C"/>
</dbReference>
<evidence type="ECO:0000256" key="7">
    <source>
        <dbReference type="ARBA" id="ARBA00023136"/>
    </source>
</evidence>
<dbReference type="InterPro" id="IPR029016">
    <property type="entry name" value="GAF-like_dom_sf"/>
</dbReference>
<keyword evidence="4" id="KW-0808">Transferase</keyword>
<evidence type="ECO:0000256" key="4">
    <source>
        <dbReference type="ARBA" id="ARBA00022679"/>
    </source>
</evidence>
<evidence type="ECO:0000256" key="5">
    <source>
        <dbReference type="ARBA" id="ARBA00022777"/>
    </source>
</evidence>
<dbReference type="AlphaFoldDB" id="A0A7Y5AMP8"/>
<dbReference type="Pfam" id="PF02518">
    <property type="entry name" value="HATPase_c"/>
    <property type="match status" value="1"/>
</dbReference>
<dbReference type="EC" id="2.7.13.3" evidence="2"/>
<dbReference type="InterPro" id="IPR000014">
    <property type="entry name" value="PAS"/>
</dbReference>
<dbReference type="InterPro" id="IPR035965">
    <property type="entry name" value="PAS-like_dom_sf"/>
</dbReference>
<dbReference type="CDD" id="cd00130">
    <property type="entry name" value="PAS"/>
    <property type="match status" value="1"/>
</dbReference>
<dbReference type="SUPFAM" id="SSF47384">
    <property type="entry name" value="Homodimeric domain of signal transducing histidine kinase"/>
    <property type="match status" value="1"/>
</dbReference>
<dbReference type="Pfam" id="PF08447">
    <property type="entry name" value="PAS_3"/>
    <property type="match status" value="1"/>
</dbReference>
<evidence type="ECO:0000256" key="6">
    <source>
        <dbReference type="ARBA" id="ARBA00023012"/>
    </source>
</evidence>
<comment type="catalytic activity">
    <reaction evidence="1">
        <text>ATP + protein L-histidine = ADP + protein N-phospho-L-histidine.</text>
        <dbReference type="EC" id="2.7.13.3"/>
    </reaction>
</comment>
<evidence type="ECO:0000259" key="8">
    <source>
        <dbReference type="PROSITE" id="PS50109"/>
    </source>
</evidence>
<dbReference type="Proteomes" id="UP000523161">
    <property type="component" value="Unassembled WGS sequence"/>
</dbReference>
<evidence type="ECO:0000256" key="3">
    <source>
        <dbReference type="ARBA" id="ARBA00022553"/>
    </source>
</evidence>
<dbReference type="PANTHER" id="PTHR43047">
    <property type="entry name" value="TWO-COMPONENT HISTIDINE PROTEIN KINASE"/>
    <property type="match status" value="1"/>
</dbReference>
<feature type="domain" description="Histidine kinase" evidence="8">
    <location>
        <begin position="311"/>
        <end position="528"/>
    </location>
</feature>
<dbReference type="EMBL" id="JABSOD010000001">
    <property type="protein sequence ID" value="NRQ41216.1"/>
    <property type="molecule type" value="Genomic_DNA"/>
</dbReference>
<comment type="caution">
    <text evidence="11">The sequence shown here is derived from an EMBL/GenBank/DDBJ whole genome shotgun (WGS) entry which is preliminary data.</text>
</comment>
<dbReference type="GO" id="GO:0009927">
    <property type="term" value="F:histidine phosphotransfer kinase activity"/>
    <property type="evidence" value="ECO:0007669"/>
    <property type="project" value="TreeGrafter"/>
</dbReference>
<dbReference type="RefSeq" id="WP_173499459.1">
    <property type="nucleotide sequence ID" value="NZ_JABSOD010000001.1"/>
</dbReference>
<keyword evidence="3" id="KW-0597">Phosphoprotein</keyword>
<dbReference type="SUPFAM" id="SSF55785">
    <property type="entry name" value="PYP-like sensor domain (PAS domain)"/>
    <property type="match status" value="1"/>
</dbReference>
<dbReference type="GO" id="GO:0005886">
    <property type="term" value="C:plasma membrane"/>
    <property type="evidence" value="ECO:0007669"/>
    <property type="project" value="UniProtKB-ARBA"/>
</dbReference>
<keyword evidence="5" id="KW-0418">Kinase</keyword>
<dbReference type="Gene3D" id="3.30.450.20">
    <property type="entry name" value="PAS domain"/>
    <property type="match status" value="1"/>
</dbReference>
<dbReference type="FunFam" id="1.10.287.130:FF:000001">
    <property type="entry name" value="Two-component sensor histidine kinase"/>
    <property type="match status" value="1"/>
</dbReference>
<dbReference type="SMART" id="SM00091">
    <property type="entry name" value="PAS"/>
    <property type="match status" value="1"/>
</dbReference>
<dbReference type="Gene3D" id="3.30.565.10">
    <property type="entry name" value="Histidine kinase-like ATPase, C-terminal domain"/>
    <property type="match status" value="1"/>
</dbReference>
<dbReference type="InterPro" id="IPR003018">
    <property type="entry name" value="GAF"/>
</dbReference>
<dbReference type="InterPro" id="IPR036890">
    <property type="entry name" value="HATPase_C_sf"/>
</dbReference>
<keyword evidence="6" id="KW-0902">Two-component regulatory system</keyword>
<dbReference type="PRINTS" id="PR00344">
    <property type="entry name" value="BCTRLSENSOR"/>
</dbReference>
<dbReference type="Gene3D" id="3.30.450.40">
    <property type="match status" value="1"/>
</dbReference>
<evidence type="ECO:0000256" key="2">
    <source>
        <dbReference type="ARBA" id="ARBA00012438"/>
    </source>
</evidence>
<dbReference type="FunFam" id="3.30.565.10:FF:000006">
    <property type="entry name" value="Sensor histidine kinase WalK"/>
    <property type="match status" value="1"/>
</dbReference>
<sequence>MKAALPDNEQQRLHNLYQLEILDTAQEDAFDALTQLAAMICGVPISVISLIDKDRQWFKSRQGIDDVQTSRDIAFCAHTILQPEQILQVPDATKDYRFADNPQVLAPGGIRFYAGVPLVLDKGLALGTLCVVDTVCKTLTSAQVTALQLLARQASKLLEARKLTLDNQQKSALLLQSEQRYRSMLENLPGIVYRCQNDTDWNMLFISDEVAELTGFSAENFVSDRSVTFTQLTFEDDIPRLYHTVQQALAKQQGYDVQYRITSRNGEVKWLQELGRGIFTADGQLQYLDGFIWDITEQKTVEQLKNQFVSTVSHELRTPLTSISGSLGLVLGGVAGNLPDTAKQMLQIASDNCERLTHLINDLLDIEKLMAGKIQLNTSALHVHTLLEKCRQQNQPFADKHLCQLVLLPGPDLWLSADERRLEQVLTNLLSNAAKFSPANSRVEISVSQQRQLVEIAVLDQGPGIADSFKGKIFQKFSQADAADSRSKGGTGLGLAICKELMQAMRGDIDYENVAGGCRFYIRLPLAKAPTELK</sequence>
<dbReference type="InterPro" id="IPR013655">
    <property type="entry name" value="PAS_fold_3"/>
</dbReference>
<dbReference type="PROSITE" id="PS50109">
    <property type="entry name" value="HIS_KIN"/>
    <property type="match status" value="1"/>
</dbReference>
<dbReference type="SMART" id="SM00065">
    <property type="entry name" value="GAF"/>
    <property type="match status" value="1"/>
</dbReference>
<dbReference type="InterPro" id="IPR036097">
    <property type="entry name" value="HisK_dim/P_sf"/>
</dbReference>
<dbReference type="SUPFAM" id="SSF55781">
    <property type="entry name" value="GAF domain-like"/>
    <property type="match status" value="1"/>
</dbReference>
<dbReference type="Pfam" id="PF00512">
    <property type="entry name" value="HisKA"/>
    <property type="match status" value="1"/>
</dbReference>
<keyword evidence="12" id="KW-1185">Reference proteome</keyword>
<evidence type="ECO:0000259" key="10">
    <source>
        <dbReference type="PROSITE" id="PS50113"/>
    </source>
</evidence>
<dbReference type="PROSITE" id="PS50113">
    <property type="entry name" value="PAC"/>
    <property type="match status" value="1"/>
</dbReference>
<dbReference type="InterPro" id="IPR001610">
    <property type="entry name" value="PAC"/>
</dbReference>
<accession>A0A7Y5AMP8</accession>
<dbReference type="InterPro" id="IPR000700">
    <property type="entry name" value="PAS-assoc_C"/>
</dbReference>
<dbReference type="SMART" id="SM00387">
    <property type="entry name" value="HATPase_c"/>
    <property type="match status" value="1"/>
</dbReference>
<dbReference type="PANTHER" id="PTHR43047:SF72">
    <property type="entry name" value="OSMOSENSING HISTIDINE PROTEIN KINASE SLN1"/>
    <property type="match status" value="1"/>
</dbReference>
<dbReference type="SMART" id="SM00086">
    <property type="entry name" value="PAC"/>
    <property type="match status" value="1"/>
</dbReference>
<dbReference type="SUPFAM" id="SSF55874">
    <property type="entry name" value="ATPase domain of HSP90 chaperone/DNA topoisomerase II/histidine kinase"/>
    <property type="match status" value="1"/>
</dbReference>
<keyword evidence="7" id="KW-0472">Membrane</keyword>
<feature type="domain" description="PAC" evidence="10">
    <location>
        <begin position="255"/>
        <end position="307"/>
    </location>
</feature>
<dbReference type="PROSITE" id="PS50112">
    <property type="entry name" value="PAS"/>
    <property type="match status" value="1"/>
</dbReference>
<evidence type="ECO:0000313" key="11">
    <source>
        <dbReference type="EMBL" id="NRQ41216.1"/>
    </source>
</evidence>
<dbReference type="InterPro" id="IPR003661">
    <property type="entry name" value="HisK_dim/P_dom"/>
</dbReference>
<organism evidence="11 12">
    <name type="scientific">Rheinheimera lutimaris</name>
    <dbReference type="NCBI Taxonomy" id="2740584"/>
    <lineage>
        <taxon>Bacteria</taxon>
        <taxon>Pseudomonadati</taxon>
        <taxon>Pseudomonadota</taxon>
        <taxon>Gammaproteobacteria</taxon>
        <taxon>Chromatiales</taxon>
        <taxon>Chromatiaceae</taxon>
        <taxon>Rheinheimera</taxon>
    </lineage>
</organism>
<dbReference type="CDD" id="cd00082">
    <property type="entry name" value="HisKA"/>
    <property type="match status" value="1"/>
</dbReference>
<dbReference type="GO" id="GO:0000155">
    <property type="term" value="F:phosphorelay sensor kinase activity"/>
    <property type="evidence" value="ECO:0007669"/>
    <property type="project" value="InterPro"/>
</dbReference>